<evidence type="ECO:0000259" key="2">
    <source>
        <dbReference type="PROSITE" id="PS50206"/>
    </source>
</evidence>
<sequence>MPYEVIIFYKYTSVSDPTGFMNWIRTLCESLEMKGRILIAHEGINGSVEGTREQLDQFKSSLHQTTFGDFQDLWFKASPGTGTAFRKLKIKVRPHILNIGLEGDADIDPNQTTGTHIEPEELHTWFTNGEDFAIIDMRNDYELSVGRFKGSIDPGMRNFRDLKEIVPNLEHLKGKKILTVCTYGVRCEKASGLLLNEGFDQVHQLHGGIGTYMKKYPGQNFEGSLYVFDERMTEQFTDDYEVIGVCTGCATTSERFGNCAWSACHKQLIICETCDPRVIWCSDTCKQSMPQS</sequence>
<dbReference type="Gene3D" id="3.40.250.10">
    <property type="entry name" value="Rhodanese-like domain"/>
    <property type="match status" value="1"/>
</dbReference>
<dbReference type="PROSITE" id="PS50206">
    <property type="entry name" value="RHODANESE_3"/>
    <property type="match status" value="1"/>
</dbReference>
<dbReference type="EMBL" id="PFEU01000006">
    <property type="protein sequence ID" value="PJE77135.1"/>
    <property type="molecule type" value="Genomic_DNA"/>
</dbReference>
<evidence type="ECO:0000313" key="4">
    <source>
        <dbReference type="Proteomes" id="UP000231436"/>
    </source>
</evidence>
<dbReference type="SUPFAM" id="SSF52821">
    <property type="entry name" value="Rhodanese/Cell cycle control phosphatase"/>
    <property type="match status" value="1"/>
</dbReference>
<dbReference type="Gene3D" id="3.30.70.100">
    <property type="match status" value="1"/>
</dbReference>
<dbReference type="AlphaFoldDB" id="A0A2M8LI65"/>
<dbReference type="Pfam" id="PF00581">
    <property type="entry name" value="Rhodanese"/>
    <property type="match status" value="1"/>
</dbReference>
<name>A0A2M8LI65_9BACT</name>
<accession>A0A2M8LI65</accession>
<dbReference type="PANTHER" id="PTHR43268">
    <property type="entry name" value="THIOSULFATE SULFURTRANSFERASE/RHODANESE-LIKE DOMAIN-CONTAINING PROTEIN 2"/>
    <property type="match status" value="1"/>
</dbReference>
<reference evidence="4" key="1">
    <citation type="submission" date="2017-09" db="EMBL/GenBank/DDBJ databases">
        <title>Depth-based differentiation of microbial function through sediment-hosted aquifers and enrichment of novel symbionts in the deep terrestrial subsurface.</title>
        <authorList>
            <person name="Probst A.J."/>
            <person name="Ladd B."/>
            <person name="Jarett J.K."/>
            <person name="Geller-Mcgrath D.E."/>
            <person name="Sieber C.M.K."/>
            <person name="Emerson J.B."/>
            <person name="Anantharaman K."/>
            <person name="Thomas B.C."/>
            <person name="Malmstrom R."/>
            <person name="Stieglmeier M."/>
            <person name="Klingl A."/>
            <person name="Woyke T."/>
            <person name="Ryan C.M."/>
            <person name="Banfield J.F."/>
        </authorList>
    </citation>
    <scope>NUCLEOTIDE SEQUENCE [LARGE SCALE GENOMIC DNA]</scope>
</reference>
<comment type="similarity">
    <text evidence="1">Belongs to the TrhO family.</text>
</comment>
<comment type="catalytic activity">
    <reaction evidence="1">
        <text>uridine(34) in tRNA + AH2 + O2 = 5-hydroxyuridine(34) in tRNA + A + H2O</text>
        <dbReference type="Rhea" id="RHEA:64224"/>
        <dbReference type="Rhea" id="RHEA-COMP:11727"/>
        <dbReference type="Rhea" id="RHEA-COMP:13381"/>
        <dbReference type="ChEBI" id="CHEBI:13193"/>
        <dbReference type="ChEBI" id="CHEBI:15377"/>
        <dbReference type="ChEBI" id="CHEBI:15379"/>
        <dbReference type="ChEBI" id="CHEBI:17499"/>
        <dbReference type="ChEBI" id="CHEBI:65315"/>
        <dbReference type="ChEBI" id="CHEBI:136877"/>
    </reaction>
</comment>
<evidence type="ECO:0000256" key="1">
    <source>
        <dbReference type="HAMAP-Rule" id="MF_00469"/>
    </source>
</evidence>
<keyword evidence="1" id="KW-0819">tRNA processing</keyword>
<dbReference type="HAMAP" id="MF_00469">
    <property type="entry name" value="TrhO"/>
    <property type="match status" value="1"/>
</dbReference>
<feature type="domain" description="Rhodanese" evidence="2">
    <location>
        <begin position="128"/>
        <end position="221"/>
    </location>
</feature>
<dbReference type="GO" id="GO:0006400">
    <property type="term" value="P:tRNA modification"/>
    <property type="evidence" value="ECO:0007669"/>
    <property type="project" value="UniProtKB-UniRule"/>
</dbReference>
<proteinExistence type="inferred from homology"/>
<organism evidence="3 4">
    <name type="scientific">Candidatus Uhrbacteria bacterium CG10_big_fil_rev_8_21_14_0_10_48_16</name>
    <dbReference type="NCBI Taxonomy" id="1975038"/>
    <lineage>
        <taxon>Bacteria</taxon>
        <taxon>Candidatus Uhriibacteriota</taxon>
    </lineage>
</organism>
<dbReference type="Pfam" id="PF17773">
    <property type="entry name" value="UPF0176_N"/>
    <property type="match status" value="1"/>
</dbReference>
<keyword evidence="1" id="KW-0560">Oxidoreductase</keyword>
<dbReference type="InterPro" id="IPR036873">
    <property type="entry name" value="Rhodanese-like_dom_sf"/>
</dbReference>
<dbReference type="InterPro" id="IPR001763">
    <property type="entry name" value="Rhodanese-like_dom"/>
</dbReference>
<dbReference type="Pfam" id="PF12368">
    <property type="entry name" value="Rhodanese_C"/>
    <property type="match status" value="1"/>
</dbReference>
<dbReference type="InterPro" id="IPR040503">
    <property type="entry name" value="TRHO_N"/>
</dbReference>
<protein>
    <recommendedName>
        <fullName evidence="1">tRNA uridine(34) hydroxylase</fullName>
        <ecNumber evidence="1">1.14.-.-</ecNumber>
    </recommendedName>
    <alternativeName>
        <fullName evidence="1">tRNA hydroxylation protein O</fullName>
    </alternativeName>
</protein>
<dbReference type="Proteomes" id="UP000231436">
    <property type="component" value="Unassembled WGS sequence"/>
</dbReference>
<dbReference type="InterPro" id="IPR020936">
    <property type="entry name" value="TrhO"/>
</dbReference>
<dbReference type="InterPro" id="IPR022111">
    <property type="entry name" value="Rhodanese_C"/>
</dbReference>
<dbReference type="SMART" id="SM00450">
    <property type="entry name" value="RHOD"/>
    <property type="match status" value="1"/>
</dbReference>
<dbReference type="PANTHER" id="PTHR43268:SF3">
    <property type="entry name" value="RHODANESE-LIKE DOMAIN-CONTAINING PROTEIN 7-RELATED"/>
    <property type="match status" value="1"/>
</dbReference>
<dbReference type="EC" id="1.14.-.-" evidence="1"/>
<comment type="caution">
    <text evidence="3">The sequence shown here is derived from an EMBL/GenBank/DDBJ whole genome shotgun (WGS) entry which is preliminary data.</text>
</comment>
<evidence type="ECO:0000313" key="3">
    <source>
        <dbReference type="EMBL" id="PJE77135.1"/>
    </source>
</evidence>
<comment type="function">
    <text evidence="1">Catalyzes oxygen-dependent 5-hydroxyuridine (ho5U) modification at position 34 in tRNAs.</text>
</comment>
<gene>
    <name evidence="1" type="primary">trhO</name>
    <name evidence="3" type="ORF">COV05_00805</name>
</gene>
<dbReference type="GO" id="GO:0016705">
    <property type="term" value="F:oxidoreductase activity, acting on paired donors, with incorporation or reduction of molecular oxygen"/>
    <property type="evidence" value="ECO:0007669"/>
    <property type="project" value="UniProtKB-UniRule"/>
</dbReference>
<dbReference type="NCBIfam" id="NF001135">
    <property type="entry name" value="PRK00142.1-3"/>
    <property type="match status" value="1"/>
</dbReference>